<dbReference type="PIRSF" id="PIRSF000538">
    <property type="entry name" value="GlpK"/>
    <property type="match status" value="1"/>
</dbReference>
<keyword evidence="14" id="KW-1185">Reference proteome</keyword>
<dbReference type="eggNOG" id="COG1070">
    <property type="taxonomic scope" value="Bacteria"/>
</dbReference>
<feature type="binding site" evidence="8">
    <location>
        <begin position="81"/>
        <end position="82"/>
    </location>
    <ligand>
        <name>substrate</name>
    </ligand>
</feature>
<evidence type="ECO:0000256" key="8">
    <source>
        <dbReference type="HAMAP-Rule" id="MF_02220"/>
    </source>
</evidence>
<dbReference type="InterPro" id="IPR018485">
    <property type="entry name" value="FGGY_C"/>
</dbReference>
<gene>
    <name evidence="8 10" type="primary">xylB</name>
    <name evidence="13" type="ORF">CD33_19785</name>
</gene>
<feature type="active site" description="Proton acceptor" evidence="8">
    <location>
        <position position="240"/>
    </location>
</feature>
<dbReference type="InterPro" id="IPR000577">
    <property type="entry name" value="Carb_kinase_FGGY"/>
</dbReference>
<dbReference type="Gene3D" id="3.30.420.40">
    <property type="match status" value="2"/>
</dbReference>
<dbReference type="GO" id="GO:0005998">
    <property type="term" value="P:xylulose catabolic process"/>
    <property type="evidence" value="ECO:0007669"/>
    <property type="project" value="UniProtKB-UniRule"/>
</dbReference>
<keyword evidence="3 8" id="KW-0808">Transferase</keyword>
<evidence type="ECO:0000256" key="3">
    <source>
        <dbReference type="ARBA" id="ARBA00022679"/>
    </source>
</evidence>
<dbReference type="Proteomes" id="UP000030408">
    <property type="component" value="Unassembled WGS sequence"/>
</dbReference>
<evidence type="ECO:0000256" key="9">
    <source>
        <dbReference type="RuleBase" id="RU003733"/>
    </source>
</evidence>
<dbReference type="AlphaFoldDB" id="A0A0A3HPB8"/>
<evidence type="ECO:0000256" key="10">
    <source>
        <dbReference type="RuleBase" id="RU364073"/>
    </source>
</evidence>
<evidence type="ECO:0000256" key="4">
    <source>
        <dbReference type="ARBA" id="ARBA00022741"/>
    </source>
</evidence>
<dbReference type="InterPro" id="IPR050406">
    <property type="entry name" value="FGGY_Carb_Kinase"/>
</dbReference>
<evidence type="ECO:0000259" key="11">
    <source>
        <dbReference type="Pfam" id="PF00370"/>
    </source>
</evidence>
<dbReference type="InterPro" id="IPR006000">
    <property type="entry name" value="Xylulokinase"/>
</dbReference>
<dbReference type="NCBIfam" id="TIGR01312">
    <property type="entry name" value="XylB"/>
    <property type="match status" value="1"/>
</dbReference>
<dbReference type="InterPro" id="IPR018484">
    <property type="entry name" value="FGGY_N"/>
</dbReference>
<dbReference type="InterPro" id="IPR018483">
    <property type="entry name" value="Carb_kinase_FGGY_CS"/>
</dbReference>
<dbReference type="HAMAP" id="MF_02220">
    <property type="entry name" value="XylB"/>
    <property type="match status" value="1"/>
</dbReference>
<dbReference type="GO" id="GO:0004856">
    <property type="term" value="F:D-xylulokinase activity"/>
    <property type="evidence" value="ECO:0007669"/>
    <property type="project" value="UniProtKB-UniRule"/>
</dbReference>
<comment type="similarity">
    <text evidence="1 8 9">Belongs to the FGGY kinase family.</text>
</comment>
<dbReference type="SUPFAM" id="SSF53067">
    <property type="entry name" value="Actin-like ATPase domain"/>
    <property type="match status" value="2"/>
</dbReference>
<keyword evidence="7 8" id="KW-0119">Carbohydrate metabolism</keyword>
<dbReference type="RefSeq" id="WP_036203871.1">
    <property type="nucleotide sequence ID" value="NZ_AVCY01000001.1"/>
</dbReference>
<dbReference type="InterPro" id="IPR043129">
    <property type="entry name" value="ATPase_NBD"/>
</dbReference>
<evidence type="ECO:0000256" key="2">
    <source>
        <dbReference type="ARBA" id="ARBA00022629"/>
    </source>
</evidence>
<dbReference type="CDD" id="cd07808">
    <property type="entry name" value="ASKHA_NBD_FGGY_EcXK-like"/>
    <property type="match status" value="1"/>
</dbReference>
<protein>
    <recommendedName>
        <fullName evidence="8 10">Xylulose kinase</fullName>
        <shortName evidence="8 10">Xylulokinase</shortName>
        <ecNumber evidence="8 10">2.7.1.17</ecNumber>
    </recommendedName>
</protein>
<organism evidence="13 14">
    <name type="scientific">Ureibacillus sinduriensis BLB-1 = JCM 15800</name>
    <dbReference type="NCBI Taxonomy" id="1384057"/>
    <lineage>
        <taxon>Bacteria</taxon>
        <taxon>Bacillati</taxon>
        <taxon>Bacillota</taxon>
        <taxon>Bacilli</taxon>
        <taxon>Bacillales</taxon>
        <taxon>Caryophanaceae</taxon>
        <taxon>Ureibacillus</taxon>
    </lineage>
</organism>
<dbReference type="EC" id="2.7.1.17" evidence="8 10"/>
<evidence type="ECO:0000256" key="5">
    <source>
        <dbReference type="ARBA" id="ARBA00022777"/>
    </source>
</evidence>
<dbReference type="EMBL" id="JPVO01000055">
    <property type="protein sequence ID" value="KGR74229.1"/>
    <property type="molecule type" value="Genomic_DNA"/>
</dbReference>
<evidence type="ECO:0000313" key="13">
    <source>
        <dbReference type="EMBL" id="KGR74229.1"/>
    </source>
</evidence>
<keyword evidence="6 8" id="KW-0067">ATP-binding</keyword>
<evidence type="ECO:0000256" key="6">
    <source>
        <dbReference type="ARBA" id="ARBA00022840"/>
    </source>
</evidence>
<comment type="caution">
    <text evidence="13">The sequence shown here is derived from an EMBL/GenBank/DDBJ whole genome shotgun (WGS) entry which is preliminary data.</text>
</comment>
<feature type="domain" description="Carbohydrate kinase FGGY C-terminal" evidence="12">
    <location>
        <begin position="257"/>
        <end position="442"/>
    </location>
</feature>
<proteinExistence type="inferred from homology"/>
<dbReference type="STRING" id="1384057.CD33_19785"/>
<evidence type="ECO:0000256" key="1">
    <source>
        <dbReference type="ARBA" id="ARBA00009156"/>
    </source>
</evidence>
<dbReference type="PROSITE" id="PS00445">
    <property type="entry name" value="FGGY_KINASES_2"/>
    <property type="match status" value="1"/>
</dbReference>
<comment type="catalytic activity">
    <reaction evidence="8 10">
        <text>D-xylulose + ATP = D-xylulose 5-phosphate + ADP + H(+)</text>
        <dbReference type="Rhea" id="RHEA:10964"/>
        <dbReference type="ChEBI" id="CHEBI:15378"/>
        <dbReference type="ChEBI" id="CHEBI:17140"/>
        <dbReference type="ChEBI" id="CHEBI:30616"/>
        <dbReference type="ChEBI" id="CHEBI:57737"/>
        <dbReference type="ChEBI" id="CHEBI:456216"/>
        <dbReference type="EC" id="2.7.1.17"/>
    </reaction>
</comment>
<dbReference type="GO" id="GO:0042732">
    <property type="term" value="P:D-xylose metabolic process"/>
    <property type="evidence" value="ECO:0007669"/>
    <property type="project" value="UniProtKB-KW"/>
</dbReference>
<dbReference type="GO" id="GO:0005524">
    <property type="term" value="F:ATP binding"/>
    <property type="evidence" value="ECO:0007669"/>
    <property type="project" value="UniProtKB-UniRule"/>
</dbReference>
<keyword evidence="2 8" id="KW-0859">Xylose metabolism</keyword>
<evidence type="ECO:0000259" key="12">
    <source>
        <dbReference type="Pfam" id="PF02782"/>
    </source>
</evidence>
<dbReference type="OrthoDB" id="9805576at2"/>
<dbReference type="PANTHER" id="PTHR43095">
    <property type="entry name" value="SUGAR KINASE"/>
    <property type="match status" value="1"/>
</dbReference>
<dbReference type="Pfam" id="PF02782">
    <property type="entry name" value="FGGY_C"/>
    <property type="match status" value="1"/>
</dbReference>
<comment type="function">
    <text evidence="8">Catalyzes the phosphorylation of D-xylulose to D-xylulose 5-phosphate.</text>
</comment>
<reference evidence="13 14" key="1">
    <citation type="submission" date="2014-02" db="EMBL/GenBank/DDBJ databases">
        <title>Draft genome sequence of Lysinibacillus sinduriensis JCM 15800.</title>
        <authorList>
            <person name="Zhang F."/>
            <person name="Wang G."/>
            <person name="Zhang L."/>
        </authorList>
    </citation>
    <scope>NUCLEOTIDE SEQUENCE [LARGE SCALE GENOMIC DNA]</scope>
    <source>
        <strain evidence="13 14">JCM 15800</strain>
    </source>
</reference>
<feature type="domain" description="Carbohydrate kinase FGGY N-terminal" evidence="11">
    <location>
        <begin position="3"/>
        <end position="247"/>
    </location>
</feature>
<feature type="site" description="Important for activity" evidence="8">
    <location>
        <position position="8"/>
    </location>
</feature>
<dbReference type="Pfam" id="PF00370">
    <property type="entry name" value="FGGY_N"/>
    <property type="match status" value="1"/>
</dbReference>
<keyword evidence="4 8" id="KW-0547">Nucleotide-binding</keyword>
<accession>A0A0A3HPB8</accession>
<dbReference type="PROSITE" id="PS00933">
    <property type="entry name" value="FGGY_KINASES_1"/>
    <property type="match status" value="1"/>
</dbReference>
<name>A0A0A3HPB8_9BACL</name>
<evidence type="ECO:0000313" key="14">
    <source>
        <dbReference type="Proteomes" id="UP000030408"/>
    </source>
</evidence>
<dbReference type="PANTHER" id="PTHR43095:SF5">
    <property type="entry name" value="XYLULOSE KINASE"/>
    <property type="match status" value="1"/>
</dbReference>
<sequence>MRYVLGIDLGTSAVKALLMNEKGELVDESVRSYSLIHEKVGYSEQHPQDWISSVREAIEEITARFQEDVSNIVGLSYSGQMHGLVLLGDGNEVLRPAILWNDTRTTEQCAQITETVGLENILRITKNRVLEGFTLPKILWVQQHEPEIYRKVKKFLLPKDYLRFAMTGELHMDYSDAAGTLLLDIEKGDWSKEIIAKLGIDPEICPELVPSTYKVGMLTESFASACGLSPATKVYAGGADNACGALGSGVISKGKTMVSIGTSGVMLTFEESKTEDYHGKVHYFNHAITDSYYTMGVTLSAGHSLSWFNDTFAKEESYDELLSEINDIPPGSNGLLFTPYIAGERTPYADSNIRGSFIGIDAIHTKKHFAKAVMEGIVFSLRDTLEIFKSSGKVIEELISIGGGAKNQHWLQMQADIFNATIYKLKNEQGPGIGACMIAAVGSGIFKDFAMAQEACIQIGEKYEPIPENVKKYDELYNIYTQVYRQTKALNEQLKQYR</sequence>
<evidence type="ECO:0000256" key="7">
    <source>
        <dbReference type="ARBA" id="ARBA00023277"/>
    </source>
</evidence>
<keyword evidence="5 8" id="KW-0418">Kinase</keyword>